<proteinExistence type="predicted"/>
<comment type="caution">
    <text evidence="2">The sequence shown here is derived from an EMBL/GenBank/DDBJ whole genome shotgun (WGS) entry which is preliminary data.</text>
</comment>
<evidence type="ECO:0000313" key="2">
    <source>
        <dbReference type="EMBL" id="GFS44167.1"/>
    </source>
</evidence>
<dbReference type="Proteomes" id="UP000887013">
    <property type="component" value="Unassembled WGS sequence"/>
</dbReference>
<organism evidence="2 3">
    <name type="scientific">Nephila pilipes</name>
    <name type="common">Giant wood spider</name>
    <name type="synonym">Nephila maculata</name>
    <dbReference type="NCBI Taxonomy" id="299642"/>
    <lineage>
        <taxon>Eukaryota</taxon>
        <taxon>Metazoa</taxon>
        <taxon>Ecdysozoa</taxon>
        <taxon>Arthropoda</taxon>
        <taxon>Chelicerata</taxon>
        <taxon>Arachnida</taxon>
        <taxon>Araneae</taxon>
        <taxon>Araneomorphae</taxon>
        <taxon>Entelegynae</taxon>
        <taxon>Araneoidea</taxon>
        <taxon>Nephilidae</taxon>
        <taxon>Nephila</taxon>
    </lineage>
</organism>
<feature type="compositionally biased region" description="Polar residues" evidence="1">
    <location>
        <begin position="1"/>
        <end position="14"/>
    </location>
</feature>
<reference evidence="2" key="1">
    <citation type="submission" date="2020-08" db="EMBL/GenBank/DDBJ databases">
        <title>Multicomponent nature underlies the extraordinary mechanical properties of spider dragline silk.</title>
        <authorList>
            <person name="Kono N."/>
            <person name="Nakamura H."/>
            <person name="Mori M."/>
            <person name="Yoshida Y."/>
            <person name="Ohtoshi R."/>
            <person name="Malay A.D."/>
            <person name="Moran D.A.P."/>
            <person name="Tomita M."/>
            <person name="Numata K."/>
            <person name="Arakawa K."/>
        </authorList>
    </citation>
    <scope>NUCLEOTIDE SEQUENCE</scope>
</reference>
<keyword evidence="3" id="KW-1185">Reference proteome</keyword>
<sequence length="109" mass="12207">MSQRTLSSMTVPSERSTKLAKEDGGMKVFSRGRVEKKKKVPKIFQNPSVFQDDFTLEQSVQVNFERSPPITCVLSVVPRNSFFGLLHTRTSCFDAGDGSLSSVQMRAKF</sequence>
<evidence type="ECO:0000313" key="3">
    <source>
        <dbReference type="Proteomes" id="UP000887013"/>
    </source>
</evidence>
<protein>
    <submittedName>
        <fullName evidence="2">Uncharacterized protein</fullName>
    </submittedName>
</protein>
<dbReference type="AlphaFoldDB" id="A0A8X6JMJ3"/>
<name>A0A8X6JMJ3_NEPPI</name>
<accession>A0A8X6JMJ3</accession>
<dbReference type="EMBL" id="BMAW01044359">
    <property type="protein sequence ID" value="GFS44167.1"/>
    <property type="molecule type" value="Genomic_DNA"/>
</dbReference>
<gene>
    <name evidence="2" type="ORF">NPIL_546311</name>
</gene>
<feature type="compositionally biased region" description="Basic and acidic residues" evidence="1">
    <location>
        <begin position="15"/>
        <end position="25"/>
    </location>
</feature>
<evidence type="ECO:0000256" key="1">
    <source>
        <dbReference type="SAM" id="MobiDB-lite"/>
    </source>
</evidence>
<feature type="region of interest" description="Disordered" evidence="1">
    <location>
        <begin position="1"/>
        <end position="25"/>
    </location>
</feature>